<evidence type="ECO:0000256" key="1">
    <source>
        <dbReference type="SAM" id="Phobius"/>
    </source>
</evidence>
<feature type="transmembrane region" description="Helical" evidence="1">
    <location>
        <begin position="105"/>
        <end position="131"/>
    </location>
</feature>
<dbReference type="OrthoDB" id="3692311at2759"/>
<keyword evidence="1" id="KW-0472">Membrane</keyword>
<dbReference type="EMBL" id="FJOG01000034">
    <property type="protein sequence ID" value="CZR66059.1"/>
    <property type="molecule type" value="Genomic_DNA"/>
</dbReference>
<dbReference type="STRING" id="576137.A0A1L7XLZ7"/>
<dbReference type="Proteomes" id="UP000184330">
    <property type="component" value="Unassembled WGS sequence"/>
</dbReference>
<accession>A0A1L7XLZ7</accession>
<protein>
    <submittedName>
        <fullName evidence="2">Uncharacterized protein</fullName>
    </submittedName>
</protein>
<dbReference type="AlphaFoldDB" id="A0A1L7XLZ7"/>
<proteinExistence type="predicted"/>
<reference evidence="2 3" key="1">
    <citation type="submission" date="2016-03" db="EMBL/GenBank/DDBJ databases">
        <authorList>
            <person name="Ploux O."/>
        </authorList>
    </citation>
    <scope>NUCLEOTIDE SEQUENCE [LARGE SCALE GENOMIC DNA]</scope>
    <source>
        <strain evidence="2 3">UAMH 11012</strain>
    </source>
</reference>
<feature type="transmembrane region" description="Helical" evidence="1">
    <location>
        <begin position="20"/>
        <end position="43"/>
    </location>
</feature>
<evidence type="ECO:0000313" key="2">
    <source>
        <dbReference type="EMBL" id="CZR66059.1"/>
    </source>
</evidence>
<keyword evidence="1" id="KW-1133">Transmembrane helix</keyword>
<keyword evidence="3" id="KW-1185">Reference proteome</keyword>
<gene>
    <name evidence="2" type="ORF">PAC_15960</name>
</gene>
<evidence type="ECO:0000313" key="3">
    <source>
        <dbReference type="Proteomes" id="UP000184330"/>
    </source>
</evidence>
<feature type="transmembrane region" description="Helical" evidence="1">
    <location>
        <begin position="531"/>
        <end position="564"/>
    </location>
</feature>
<name>A0A1L7XLZ7_9HELO</name>
<keyword evidence="1" id="KW-0812">Transmembrane</keyword>
<feature type="transmembrane region" description="Helical" evidence="1">
    <location>
        <begin position="63"/>
        <end position="84"/>
    </location>
</feature>
<organism evidence="2 3">
    <name type="scientific">Phialocephala subalpina</name>
    <dbReference type="NCBI Taxonomy" id="576137"/>
    <lineage>
        <taxon>Eukaryota</taxon>
        <taxon>Fungi</taxon>
        <taxon>Dikarya</taxon>
        <taxon>Ascomycota</taxon>
        <taxon>Pezizomycotina</taxon>
        <taxon>Leotiomycetes</taxon>
        <taxon>Helotiales</taxon>
        <taxon>Mollisiaceae</taxon>
        <taxon>Phialocephala</taxon>
        <taxon>Phialocephala fortinii species complex</taxon>
    </lineage>
</organism>
<sequence length="649" mass="69579">MWSGVPQSLRKSRRRRWWDVALDVLTIAASIPFFALASALIWVDGERATEEKDNSLSQLIKGAATLFPLVFSVVVGRTMIKIASWKVEHGTNIGFLERLLGSRTVGGTIITAIGLRSVTIGSLVLVLLWLLSPLGSQAVLRILSTTNSSVTGSANTTYINARQQSYAGQPEFNNWSNGLASVLSASFLAPEEIKTGSMDTWGNVKIPLFSSLSNISQDENGWLQIPQSNFIPTYSSLLGIPISGLQAGNSTFNLESTYTELTCTSITSNITRGTGFFIDPGLISTKGPFISAQNITSATPWAFGYLGDDATSLLPNTSIQALDSIVNNTTSNNILPGLLLYQDFTGTQNVTSIYCAPSQTYVESTIACTSTSSISPSCAVIAQRLSLLPHPPSNITPLSISNLFLGLSSYLPAATPQLNHVDIMQNYIFSPLDNVFIQSAQYPSQSNGESRFLDLPLADFGVRLGQIFNTLLQGSTINATTFLTSSSSFSATSFGVAQTPQDLTTEIQQSAPFLTVPSTTFLPTRIFTINWTWLSLFLLSTTLLLLCALLSLLLTQIILLPTYLTHLSSLLRDSPHLFLPTGGLAVSGSARAREISHVRVRLGDVGDVDGGLEVGVGAAVSVGRVGIGLGGMEDGRGGIRGLDRRKLYL</sequence>